<dbReference type="Proteomes" id="UP000030661">
    <property type="component" value="Unassembled WGS sequence"/>
</dbReference>
<feature type="domain" description="HEPN" evidence="2">
    <location>
        <begin position="12"/>
        <end position="126"/>
    </location>
</feature>
<evidence type="ECO:0000259" key="2">
    <source>
        <dbReference type="Pfam" id="PF05168"/>
    </source>
</evidence>
<name>A0A081C5K3_VECG1</name>
<dbReference type="eggNOG" id="COG1895">
    <property type="taxonomic scope" value="Bacteria"/>
</dbReference>
<dbReference type="InterPro" id="IPR052226">
    <property type="entry name" value="UPF0332_toxin"/>
</dbReference>
<organism evidence="3">
    <name type="scientific">Vecturithrix granuli</name>
    <dbReference type="NCBI Taxonomy" id="1499967"/>
    <lineage>
        <taxon>Bacteria</taxon>
        <taxon>Candidatus Moduliflexota</taxon>
        <taxon>Candidatus Vecturitrichia</taxon>
        <taxon>Candidatus Vecturitrichales</taxon>
        <taxon>Candidatus Vecturitrichaceae</taxon>
        <taxon>Candidatus Vecturithrix</taxon>
    </lineage>
</organism>
<dbReference type="PANTHER" id="PTHR36565">
    <property type="entry name" value="UPF0332 PROTEIN TM_1000"/>
    <property type="match status" value="1"/>
</dbReference>
<accession>A0A081C5K3</accession>
<dbReference type="PANTHER" id="PTHR36565:SF1">
    <property type="entry name" value="UPF0332 PROTEIN TM_1000"/>
    <property type="match status" value="1"/>
</dbReference>
<dbReference type="STRING" id="1499967.U27_06844"/>
<sequence length="144" mass="16584">MNEANTRDLSAYRIEKAKELLGQADALLKMASYDGSINRSYYAIFSAIRALLALVRLDSQKHTGVIGFFDRYFVKTGICEKSLSQIVHTAFEARQISDYQDFYRPTAEQAQLQFENAQRLLRTVEETCVLLLEHKIPYPEIVER</sequence>
<dbReference type="Gene3D" id="1.20.120.330">
    <property type="entry name" value="Nucleotidyltransferases domain 2"/>
    <property type="match status" value="1"/>
</dbReference>
<dbReference type="AlphaFoldDB" id="A0A081C5K3"/>
<dbReference type="HOGENOM" id="CLU_151247_2_0_0"/>
<dbReference type="EMBL" id="DF820471">
    <property type="protein sequence ID" value="GAK59858.1"/>
    <property type="molecule type" value="Genomic_DNA"/>
</dbReference>
<dbReference type="InterPro" id="IPR007842">
    <property type="entry name" value="HEPN_dom"/>
</dbReference>
<reference evidence="3" key="1">
    <citation type="journal article" date="2015" name="PeerJ">
        <title>First genomic representation of candidate bacterial phylum KSB3 points to enhanced environmental sensing as a trigger of wastewater bulking.</title>
        <authorList>
            <person name="Sekiguchi Y."/>
            <person name="Ohashi A."/>
            <person name="Parks D.H."/>
            <person name="Yamauchi T."/>
            <person name="Tyson G.W."/>
            <person name="Hugenholtz P."/>
        </authorList>
    </citation>
    <scope>NUCLEOTIDE SEQUENCE [LARGE SCALE GENOMIC DNA]</scope>
</reference>
<evidence type="ECO:0000256" key="1">
    <source>
        <dbReference type="ARBA" id="ARBA00038248"/>
    </source>
</evidence>
<comment type="similarity">
    <text evidence="1">Belongs to the UPF0332 family.</text>
</comment>
<gene>
    <name evidence="3" type="ORF">U27_06844</name>
</gene>
<keyword evidence="4" id="KW-1185">Reference proteome</keyword>
<proteinExistence type="inferred from homology"/>
<evidence type="ECO:0000313" key="3">
    <source>
        <dbReference type="EMBL" id="GAK59858.1"/>
    </source>
</evidence>
<dbReference type="Pfam" id="PF05168">
    <property type="entry name" value="HEPN"/>
    <property type="match status" value="1"/>
</dbReference>
<evidence type="ECO:0000313" key="4">
    <source>
        <dbReference type="Proteomes" id="UP000030661"/>
    </source>
</evidence>
<protein>
    <submittedName>
        <fullName evidence="3">Putative toxin-antitoxin system, antitoxin component</fullName>
    </submittedName>
</protein>